<evidence type="ECO:0000256" key="1">
    <source>
        <dbReference type="SAM" id="MobiDB-lite"/>
    </source>
</evidence>
<feature type="region of interest" description="Disordered" evidence="1">
    <location>
        <begin position="1"/>
        <end position="78"/>
    </location>
</feature>
<feature type="compositionally biased region" description="Basic and acidic residues" evidence="1">
    <location>
        <begin position="1"/>
        <end position="14"/>
    </location>
</feature>
<accession>A0A6J4SVT5</accession>
<sequence>GEHKGREAGHDARRARAHAGGAPGQLAGWHGGGPRPRRDRRDRGGASQHGVHGQEVHEHKRREEEPHRPEQPEPAAEL</sequence>
<feature type="non-terminal residue" evidence="2">
    <location>
        <position position="1"/>
    </location>
</feature>
<dbReference type="AlphaFoldDB" id="A0A6J4SVT5"/>
<feature type="non-terminal residue" evidence="2">
    <location>
        <position position="78"/>
    </location>
</feature>
<reference evidence="2" key="1">
    <citation type="submission" date="2020-02" db="EMBL/GenBank/DDBJ databases">
        <authorList>
            <person name="Meier V. D."/>
        </authorList>
    </citation>
    <scope>NUCLEOTIDE SEQUENCE</scope>
    <source>
        <strain evidence="2">AVDCRST_MAG05</strain>
    </source>
</reference>
<name>A0A6J4SVT5_9ACTN</name>
<proteinExistence type="predicted"/>
<organism evidence="2">
    <name type="scientific">uncultured Rubrobacteraceae bacterium</name>
    <dbReference type="NCBI Taxonomy" id="349277"/>
    <lineage>
        <taxon>Bacteria</taxon>
        <taxon>Bacillati</taxon>
        <taxon>Actinomycetota</taxon>
        <taxon>Rubrobacteria</taxon>
        <taxon>Rubrobacterales</taxon>
        <taxon>Rubrobacteraceae</taxon>
        <taxon>environmental samples</taxon>
    </lineage>
</organism>
<feature type="compositionally biased region" description="Basic and acidic residues" evidence="1">
    <location>
        <begin position="52"/>
        <end position="71"/>
    </location>
</feature>
<protein>
    <submittedName>
        <fullName evidence="2">Uncharacterized protein</fullName>
    </submittedName>
</protein>
<dbReference type="EMBL" id="CADCVM010000302">
    <property type="protein sequence ID" value="CAA9506698.1"/>
    <property type="molecule type" value="Genomic_DNA"/>
</dbReference>
<gene>
    <name evidence="2" type="ORF">AVDCRST_MAG05-2776</name>
</gene>
<evidence type="ECO:0000313" key="2">
    <source>
        <dbReference type="EMBL" id="CAA9506698.1"/>
    </source>
</evidence>